<reference evidence="2 3" key="1">
    <citation type="journal article" date="2014" name="Front. Microbiol.">
        <title>Population and genomic analysis of the genus Halorubrum.</title>
        <authorList>
            <person name="Fullmer M.S."/>
            <person name="Soucy S.M."/>
            <person name="Swithers K.S."/>
            <person name="Makkay A.M."/>
            <person name="Wheeler R."/>
            <person name="Ventosa A."/>
            <person name="Gogarten J.P."/>
            <person name="Papke R.T."/>
        </authorList>
    </citation>
    <scope>NUCLEOTIDE SEQUENCE [LARGE SCALE GENOMIC DNA]</scope>
    <source>
        <strain evidence="2 3">LD3</strain>
    </source>
</reference>
<evidence type="ECO:0000256" key="1">
    <source>
        <dbReference type="SAM" id="Phobius"/>
    </source>
</evidence>
<name>A0A256IM97_HALEZ</name>
<gene>
    <name evidence="2" type="ORF">DJ83_16965</name>
</gene>
<proteinExistence type="predicted"/>
<dbReference type="EMBL" id="NHOW01000214">
    <property type="protein sequence ID" value="OYR57416.1"/>
    <property type="molecule type" value="Genomic_DNA"/>
</dbReference>
<accession>A0A256IM97</accession>
<keyword evidence="1" id="KW-0812">Transmembrane</keyword>
<evidence type="ECO:0000313" key="3">
    <source>
        <dbReference type="Proteomes" id="UP000216409"/>
    </source>
</evidence>
<evidence type="ECO:0000313" key="2">
    <source>
        <dbReference type="EMBL" id="OYR57416.1"/>
    </source>
</evidence>
<sequence>MGAGILMIVAGFGSIIFTNGLSREEFLNANTLEGVMTILAGAMTFALFLEPQIVVDMIINNNWGQFTVTGLYATVAGLLATQ</sequence>
<dbReference type="AlphaFoldDB" id="A0A256IM97"/>
<feature type="transmembrane region" description="Helical" evidence="1">
    <location>
        <begin position="32"/>
        <end position="49"/>
    </location>
</feature>
<keyword evidence="1" id="KW-1133">Transmembrane helix</keyword>
<organism evidence="2 3">
    <name type="scientific">Halorubrum ezzemoulense</name>
    <name type="common">Halorubrum chaoviator</name>
    <dbReference type="NCBI Taxonomy" id="337243"/>
    <lineage>
        <taxon>Archaea</taxon>
        <taxon>Methanobacteriati</taxon>
        <taxon>Methanobacteriota</taxon>
        <taxon>Stenosarchaea group</taxon>
        <taxon>Halobacteria</taxon>
        <taxon>Halobacteriales</taxon>
        <taxon>Haloferacaceae</taxon>
        <taxon>Halorubrum</taxon>
    </lineage>
</organism>
<dbReference type="Proteomes" id="UP000216409">
    <property type="component" value="Unassembled WGS sequence"/>
</dbReference>
<keyword evidence="1" id="KW-0472">Membrane</keyword>
<comment type="caution">
    <text evidence="2">The sequence shown here is derived from an EMBL/GenBank/DDBJ whole genome shotgun (WGS) entry which is preliminary data.</text>
</comment>
<protein>
    <submittedName>
        <fullName evidence="2">Uncharacterized protein</fullName>
    </submittedName>
</protein>